<name>A0A8J2UD67_9BACT</name>
<organism evidence="1 2">
    <name type="scientific">Puia dinghuensis</name>
    <dbReference type="NCBI Taxonomy" id="1792502"/>
    <lineage>
        <taxon>Bacteria</taxon>
        <taxon>Pseudomonadati</taxon>
        <taxon>Bacteroidota</taxon>
        <taxon>Chitinophagia</taxon>
        <taxon>Chitinophagales</taxon>
        <taxon>Chitinophagaceae</taxon>
        <taxon>Puia</taxon>
    </lineage>
</organism>
<comment type="caution">
    <text evidence="1">The sequence shown here is derived from an EMBL/GenBank/DDBJ whole genome shotgun (WGS) entry which is preliminary data.</text>
</comment>
<sequence>MGGLAAGSYVFGDIGLSVNTINTTNIEPASGAWFVSDEVKFANKLLMGPKVGIWVGGGLAFGLNMIYYTDFSQGSLVFRPEVGMGFSPFKLVYGYNAKLTNTRFEGINRNLVEVVYCFKLKKLKSWHPFDQP</sequence>
<dbReference type="EMBL" id="BMJC01000002">
    <property type="protein sequence ID" value="GGB00940.1"/>
    <property type="molecule type" value="Genomic_DNA"/>
</dbReference>
<reference evidence="1" key="2">
    <citation type="submission" date="2020-09" db="EMBL/GenBank/DDBJ databases">
        <authorList>
            <person name="Sun Q."/>
            <person name="Zhou Y."/>
        </authorList>
    </citation>
    <scope>NUCLEOTIDE SEQUENCE</scope>
    <source>
        <strain evidence="1">CGMCC 1.15448</strain>
    </source>
</reference>
<dbReference type="AlphaFoldDB" id="A0A8J2UD67"/>
<proteinExistence type="predicted"/>
<gene>
    <name evidence="1" type="ORF">GCM10011511_25330</name>
</gene>
<evidence type="ECO:0000313" key="1">
    <source>
        <dbReference type="EMBL" id="GGB00940.1"/>
    </source>
</evidence>
<reference evidence="1" key="1">
    <citation type="journal article" date="2014" name="Int. J. Syst. Evol. Microbiol.">
        <title>Complete genome sequence of Corynebacterium casei LMG S-19264T (=DSM 44701T), isolated from a smear-ripened cheese.</title>
        <authorList>
            <consortium name="US DOE Joint Genome Institute (JGI-PGF)"/>
            <person name="Walter F."/>
            <person name="Albersmeier A."/>
            <person name="Kalinowski J."/>
            <person name="Ruckert C."/>
        </authorList>
    </citation>
    <scope>NUCLEOTIDE SEQUENCE</scope>
    <source>
        <strain evidence="1">CGMCC 1.15448</strain>
    </source>
</reference>
<keyword evidence="2" id="KW-1185">Reference proteome</keyword>
<accession>A0A8J2UD67</accession>
<evidence type="ECO:0000313" key="2">
    <source>
        <dbReference type="Proteomes" id="UP000607559"/>
    </source>
</evidence>
<dbReference type="Proteomes" id="UP000607559">
    <property type="component" value="Unassembled WGS sequence"/>
</dbReference>
<protein>
    <submittedName>
        <fullName evidence="1">Uncharacterized protein</fullName>
    </submittedName>
</protein>